<accession>A0A248TJZ4</accession>
<evidence type="ECO:0000313" key="2">
    <source>
        <dbReference type="Proteomes" id="UP000215137"/>
    </source>
</evidence>
<dbReference type="Pfam" id="PF10835">
    <property type="entry name" value="DUF2573"/>
    <property type="match status" value="1"/>
</dbReference>
<evidence type="ECO:0000313" key="1">
    <source>
        <dbReference type="EMBL" id="ASV68410.1"/>
    </source>
</evidence>
<dbReference type="InterPro" id="IPR020393">
    <property type="entry name" value="Uncharacterised_YusU"/>
</dbReference>
<reference evidence="1 2" key="1">
    <citation type="submission" date="2017-08" db="EMBL/GenBank/DDBJ databases">
        <title>Complete Genome Sequence of Bacillus kochii Oregon-R-modENCODE STRAIN BDGP4, isolated from Drosophila melanogaster gut.</title>
        <authorList>
            <person name="Wan K.H."/>
            <person name="Yu C."/>
            <person name="Park S."/>
            <person name="Hammonds A.S."/>
            <person name="Booth B.W."/>
            <person name="Celniker S.E."/>
        </authorList>
    </citation>
    <scope>NUCLEOTIDE SEQUENCE [LARGE SCALE GENOMIC DNA]</scope>
    <source>
        <strain evidence="1 2">BDGP4</strain>
    </source>
</reference>
<sequence length="88" mass="10461">MAHDLDQKIEAMVEKYTELLLGESDETLKGEVKSWIIYSFIAKQMPPLVKHWNQLYPEGKQEMMELITKIKDLNEKQRQQKPDDNKKK</sequence>
<dbReference type="OrthoDB" id="2619783at2"/>
<proteinExistence type="predicted"/>
<protein>
    <recommendedName>
        <fullName evidence="3">DUF2573 domain-containing protein</fullName>
    </recommendedName>
</protein>
<dbReference type="Proteomes" id="UP000215137">
    <property type="component" value="Chromosome"/>
</dbReference>
<organism evidence="1 2">
    <name type="scientific">Cytobacillus kochii</name>
    <dbReference type="NCBI Taxonomy" id="859143"/>
    <lineage>
        <taxon>Bacteria</taxon>
        <taxon>Bacillati</taxon>
        <taxon>Bacillota</taxon>
        <taxon>Bacilli</taxon>
        <taxon>Bacillales</taxon>
        <taxon>Bacillaceae</taxon>
        <taxon>Cytobacillus</taxon>
    </lineage>
</organism>
<keyword evidence="2" id="KW-1185">Reference proteome</keyword>
<dbReference type="EMBL" id="CP022983">
    <property type="protein sequence ID" value="ASV68410.1"/>
    <property type="molecule type" value="Genomic_DNA"/>
</dbReference>
<evidence type="ECO:0008006" key="3">
    <source>
        <dbReference type="Google" id="ProtNLM"/>
    </source>
</evidence>
<name>A0A248TJZ4_9BACI</name>
<dbReference type="KEGG" id="bko:CKF48_14520"/>
<dbReference type="RefSeq" id="WP_095371980.1">
    <property type="nucleotide sequence ID" value="NZ_CP022983.1"/>
</dbReference>
<gene>
    <name evidence="1" type="ORF">CKF48_14520</name>
</gene>
<dbReference type="AlphaFoldDB" id="A0A248TJZ4"/>